<name>A0AAD6AM70_9TELE</name>
<dbReference type="EMBL" id="JAPTMU010000018">
    <property type="protein sequence ID" value="KAJ4928054.1"/>
    <property type="molecule type" value="Genomic_DNA"/>
</dbReference>
<proteinExistence type="predicted"/>
<gene>
    <name evidence="2" type="ORF">JOQ06_015853</name>
</gene>
<sequence length="64" mass="7008">SAQCGWRSVSSLSSSVDSSLHLPRSVSHKLRQIHKTTHALSLLNELYEASVLMLMSLTGDSLIQ</sequence>
<evidence type="ECO:0000313" key="2">
    <source>
        <dbReference type="EMBL" id="KAJ4928054.1"/>
    </source>
</evidence>
<feature type="non-terminal residue" evidence="2">
    <location>
        <position position="1"/>
    </location>
</feature>
<organism evidence="2 3">
    <name type="scientific">Pogonophryne albipinna</name>
    <dbReference type="NCBI Taxonomy" id="1090488"/>
    <lineage>
        <taxon>Eukaryota</taxon>
        <taxon>Metazoa</taxon>
        <taxon>Chordata</taxon>
        <taxon>Craniata</taxon>
        <taxon>Vertebrata</taxon>
        <taxon>Euteleostomi</taxon>
        <taxon>Actinopterygii</taxon>
        <taxon>Neopterygii</taxon>
        <taxon>Teleostei</taxon>
        <taxon>Neoteleostei</taxon>
        <taxon>Acanthomorphata</taxon>
        <taxon>Eupercaria</taxon>
        <taxon>Perciformes</taxon>
        <taxon>Notothenioidei</taxon>
        <taxon>Pogonophryne</taxon>
    </lineage>
</organism>
<feature type="non-terminal residue" evidence="2">
    <location>
        <position position="64"/>
    </location>
</feature>
<comment type="caution">
    <text evidence="2">The sequence shown here is derived from an EMBL/GenBank/DDBJ whole genome shotgun (WGS) entry which is preliminary data.</text>
</comment>
<feature type="compositionally biased region" description="Low complexity" evidence="1">
    <location>
        <begin position="8"/>
        <end position="20"/>
    </location>
</feature>
<keyword evidence="3" id="KW-1185">Reference proteome</keyword>
<feature type="region of interest" description="Disordered" evidence="1">
    <location>
        <begin position="1"/>
        <end position="22"/>
    </location>
</feature>
<protein>
    <submittedName>
        <fullName evidence="2">Uncharacterized protein</fullName>
    </submittedName>
</protein>
<dbReference type="AlphaFoldDB" id="A0AAD6AM70"/>
<evidence type="ECO:0000256" key="1">
    <source>
        <dbReference type="SAM" id="MobiDB-lite"/>
    </source>
</evidence>
<reference evidence="2" key="1">
    <citation type="submission" date="2022-11" db="EMBL/GenBank/DDBJ databases">
        <title>Chromosome-level genome of Pogonophryne albipinna.</title>
        <authorList>
            <person name="Jo E."/>
        </authorList>
    </citation>
    <scope>NUCLEOTIDE SEQUENCE</scope>
    <source>
        <strain evidence="2">SGF0006</strain>
        <tissue evidence="2">Muscle</tissue>
    </source>
</reference>
<accession>A0AAD6AM70</accession>
<evidence type="ECO:0000313" key="3">
    <source>
        <dbReference type="Proteomes" id="UP001219934"/>
    </source>
</evidence>
<dbReference type="Proteomes" id="UP001219934">
    <property type="component" value="Unassembled WGS sequence"/>
</dbReference>